<feature type="binding site" evidence="6">
    <location>
        <position position="143"/>
    </location>
    <ligand>
        <name>S-adenosyl-L-methionine</name>
        <dbReference type="ChEBI" id="CHEBI:59789"/>
    </ligand>
</feature>
<dbReference type="PANTHER" id="PTHR43648:SF1">
    <property type="entry name" value="ELECTRON TRANSFER FLAVOPROTEIN BETA SUBUNIT LYSINE METHYLTRANSFERASE"/>
    <property type="match status" value="1"/>
</dbReference>
<dbReference type="CDD" id="cd02440">
    <property type="entry name" value="AdoMet_MTases"/>
    <property type="match status" value="1"/>
</dbReference>
<dbReference type="PATRIC" id="fig|1702214.3.peg.864"/>
<dbReference type="GO" id="GO:0005737">
    <property type="term" value="C:cytoplasm"/>
    <property type="evidence" value="ECO:0007669"/>
    <property type="project" value="UniProtKB-SubCell"/>
</dbReference>
<dbReference type="AlphaFoldDB" id="A0A0Q4B675"/>
<evidence type="ECO:0000256" key="6">
    <source>
        <dbReference type="HAMAP-Rule" id="MF_00735"/>
    </source>
</evidence>
<dbReference type="PANTHER" id="PTHR43648">
    <property type="entry name" value="ELECTRON TRANSFER FLAVOPROTEIN BETA SUBUNIT LYSINE METHYLTRANSFERASE"/>
    <property type="match status" value="1"/>
</dbReference>
<dbReference type="Gene3D" id="3.40.50.150">
    <property type="entry name" value="Vaccinia Virus protein VP39"/>
    <property type="match status" value="1"/>
</dbReference>
<name>A0A0Q4B675_9BACT</name>
<dbReference type="Proteomes" id="UP000054172">
    <property type="component" value="Unassembled WGS sequence"/>
</dbReference>
<evidence type="ECO:0000256" key="3">
    <source>
        <dbReference type="ARBA" id="ARBA00022603"/>
    </source>
</evidence>
<dbReference type="SUPFAM" id="SSF53335">
    <property type="entry name" value="S-adenosyl-L-methionine-dependent methyltransferases"/>
    <property type="match status" value="1"/>
</dbReference>
<dbReference type="EC" id="2.1.1.-" evidence="6"/>
<dbReference type="EMBL" id="LIIK01000034">
    <property type="protein sequence ID" value="KQM08521.1"/>
    <property type="molecule type" value="Genomic_DNA"/>
</dbReference>
<comment type="caution">
    <text evidence="7">The sequence shown here is derived from an EMBL/GenBank/DDBJ whole genome shotgun (WGS) entry which is preliminary data.</text>
</comment>
<keyword evidence="5 6" id="KW-0949">S-adenosyl-L-methionine</keyword>
<organism evidence="7 8">
    <name type="scientific">Candidatus [Bacteroides] periocalifornicus</name>
    <dbReference type="NCBI Taxonomy" id="1702214"/>
    <lineage>
        <taxon>Bacteria</taxon>
        <taxon>Pseudomonadati</taxon>
        <taxon>Bacteroidota</taxon>
    </lineage>
</organism>
<keyword evidence="3 6" id="KW-0489">Methyltransferase</keyword>
<dbReference type="STRING" id="1702214.AL399_06900"/>
<feature type="binding site" evidence="6">
    <location>
        <position position="165"/>
    </location>
    <ligand>
        <name>S-adenosyl-L-methionine</name>
        <dbReference type="ChEBI" id="CHEBI:59789"/>
    </ligand>
</feature>
<dbReference type="Pfam" id="PF06325">
    <property type="entry name" value="PrmA"/>
    <property type="match status" value="1"/>
</dbReference>
<feature type="binding site" evidence="6">
    <location>
        <position position="207"/>
    </location>
    <ligand>
        <name>S-adenosyl-L-methionine</name>
        <dbReference type="ChEBI" id="CHEBI:59789"/>
    </ligand>
</feature>
<evidence type="ECO:0000256" key="5">
    <source>
        <dbReference type="ARBA" id="ARBA00022691"/>
    </source>
</evidence>
<protein>
    <recommendedName>
        <fullName evidence="6">Ribosomal protein L11 methyltransferase</fullName>
        <shortName evidence="6">L11 Mtase</shortName>
        <ecNumber evidence="6">2.1.1.-</ecNumber>
    </recommendedName>
</protein>
<keyword evidence="4 6" id="KW-0808">Transferase</keyword>
<sequence length="272" mass="29528">MRVRDSALLECGVLTELLAEAGAVGFAEEEGVLIAYIPADVYSPEAVESVVGNFDGVAVERCECLPPKNWNELWESNFTPLMLEVGGRTLRIRASFHAPTVGGEELVIDPRMAFGTGHHATTRLMLEWLLGLPDPIESCLDIGCGSGILAILAAKRGARRVVALDYDIWAVENARENAALNGVEGVEVLHADLHALPQEQFQLMLANLTKNLLLDNLERLVATVRPGGLIAMSGFYEADALALEKAASSLGLRKERECTAEGWEMMVFLRTA</sequence>
<evidence type="ECO:0000256" key="1">
    <source>
        <dbReference type="ARBA" id="ARBA00009741"/>
    </source>
</evidence>
<dbReference type="InterPro" id="IPR050078">
    <property type="entry name" value="Ribosomal_L11_MeTrfase_PrmA"/>
</dbReference>
<evidence type="ECO:0000313" key="8">
    <source>
        <dbReference type="Proteomes" id="UP000054172"/>
    </source>
</evidence>
<reference evidence="7" key="1">
    <citation type="submission" date="2015-08" db="EMBL/GenBank/DDBJ databases">
        <title>Candidatus Bacteriodes Periocalifornicus.</title>
        <authorList>
            <person name="McLean J.S."/>
            <person name="Kelley S."/>
        </authorList>
    </citation>
    <scope>NUCLEOTIDE SEQUENCE [LARGE SCALE GENOMIC DNA]</scope>
    <source>
        <strain evidence="7">12B</strain>
    </source>
</reference>
<accession>A0A0Q4B675</accession>
<gene>
    <name evidence="6" type="primary">prmA</name>
    <name evidence="7" type="ORF">AL399_06900</name>
</gene>
<keyword evidence="8" id="KW-1185">Reference proteome</keyword>
<evidence type="ECO:0000256" key="2">
    <source>
        <dbReference type="ARBA" id="ARBA00022490"/>
    </source>
</evidence>
<dbReference type="GO" id="GO:0008276">
    <property type="term" value="F:protein methyltransferase activity"/>
    <property type="evidence" value="ECO:0007669"/>
    <property type="project" value="UniProtKB-UniRule"/>
</dbReference>
<comment type="catalytic activity">
    <reaction evidence="6">
        <text>L-lysyl-[protein] + 3 S-adenosyl-L-methionine = N(6),N(6),N(6)-trimethyl-L-lysyl-[protein] + 3 S-adenosyl-L-homocysteine + 3 H(+)</text>
        <dbReference type="Rhea" id="RHEA:54192"/>
        <dbReference type="Rhea" id="RHEA-COMP:9752"/>
        <dbReference type="Rhea" id="RHEA-COMP:13826"/>
        <dbReference type="ChEBI" id="CHEBI:15378"/>
        <dbReference type="ChEBI" id="CHEBI:29969"/>
        <dbReference type="ChEBI" id="CHEBI:57856"/>
        <dbReference type="ChEBI" id="CHEBI:59789"/>
        <dbReference type="ChEBI" id="CHEBI:61961"/>
    </reaction>
</comment>
<keyword evidence="2 6" id="KW-0963">Cytoplasm</keyword>
<comment type="similarity">
    <text evidence="1 6">Belongs to the methyltransferase superfamily. PrmA family.</text>
</comment>
<dbReference type="InterPro" id="IPR004498">
    <property type="entry name" value="Ribosomal_PrmA_MeTrfase"/>
</dbReference>
<dbReference type="HAMAP" id="MF_00735">
    <property type="entry name" value="Methyltr_PrmA"/>
    <property type="match status" value="1"/>
</dbReference>
<comment type="function">
    <text evidence="6">Methylates ribosomal protein L11.</text>
</comment>
<proteinExistence type="inferred from homology"/>
<dbReference type="InterPro" id="IPR029063">
    <property type="entry name" value="SAM-dependent_MTases_sf"/>
</dbReference>
<dbReference type="NCBIfam" id="NF001785">
    <property type="entry name" value="PRK00517.2-2"/>
    <property type="match status" value="1"/>
</dbReference>
<evidence type="ECO:0000256" key="4">
    <source>
        <dbReference type="ARBA" id="ARBA00022679"/>
    </source>
</evidence>
<dbReference type="GO" id="GO:0032259">
    <property type="term" value="P:methylation"/>
    <property type="evidence" value="ECO:0007669"/>
    <property type="project" value="UniProtKB-KW"/>
</dbReference>
<evidence type="ECO:0000313" key="7">
    <source>
        <dbReference type="EMBL" id="KQM08521.1"/>
    </source>
</evidence>
<feature type="binding site" evidence="6">
    <location>
        <position position="122"/>
    </location>
    <ligand>
        <name>S-adenosyl-L-methionine</name>
        <dbReference type="ChEBI" id="CHEBI:59789"/>
    </ligand>
</feature>
<comment type="subcellular location">
    <subcellularLocation>
        <location evidence="6">Cytoplasm</location>
    </subcellularLocation>
</comment>